<dbReference type="STRING" id="135208.A0A4Y9ZPN0"/>
<evidence type="ECO:0000256" key="4">
    <source>
        <dbReference type="ARBA" id="ARBA00022833"/>
    </source>
</evidence>
<dbReference type="GO" id="GO:0005634">
    <property type="term" value="C:nucleus"/>
    <property type="evidence" value="ECO:0007669"/>
    <property type="project" value="UniProtKB-SubCell"/>
</dbReference>
<dbReference type="PANTHER" id="PTHR46481:SF10">
    <property type="entry name" value="ZINC FINGER BED DOMAIN-CONTAINING PROTEIN 39"/>
    <property type="match status" value="1"/>
</dbReference>
<evidence type="ECO:0000256" key="2">
    <source>
        <dbReference type="ARBA" id="ARBA00022723"/>
    </source>
</evidence>
<keyword evidence="5" id="KW-0539">Nucleus</keyword>
<evidence type="ECO:0000256" key="3">
    <source>
        <dbReference type="ARBA" id="ARBA00022771"/>
    </source>
</evidence>
<gene>
    <name evidence="7" type="ORF">EWM64_g7992</name>
</gene>
<dbReference type="InterPro" id="IPR052035">
    <property type="entry name" value="ZnF_BED_domain_contain"/>
</dbReference>
<evidence type="ECO:0000256" key="1">
    <source>
        <dbReference type="ARBA" id="ARBA00004123"/>
    </source>
</evidence>
<dbReference type="GO" id="GO:0008270">
    <property type="term" value="F:zinc ion binding"/>
    <property type="evidence" value="ECO:0007669"/>
    <property type="project" value="UniProtKB-KW"/>
</dbReference>
<evidence type="ECO:0000256" key="5">
    <source>
        <dbReference type="ARBA" id="ARBA00023242"/>
    </source>
</evidence>
<evidence type="ECO:0000313" key="8">
    <source>
        <dbReference type="Proteomes" id="UP000298061"/>
    </source>
</evidence>
<feature type="non-terminal residue" evidence="7">
    <location>
        <position position="244"/>
    </location>
</feature>
<accession>A0A4Y9ZPN0</accession>
<protein>
    <recommendedName>
        <fullName evidence="9">DUF659 domain-containing protein</fullName>
    </recommendedName>
</protein>
<reference evidence="7 8" key="1">
    <citation type="submission" date="2019-02" db="EMBL/GenBank/DDBJ databases">
        <title>Genome sequencing of the rare red list fungi Hericium alpestre (H. flagellum).</title>
        <authorList>
            <person name="Buettner E."/>
            <person name="Kellner H."/>
        </authorList>
    </citation>
    <scope>NUCLEOTIDE SEQUENCE [LARGE SCALE GENOMIC DNA]</scope>
    <source>
        <strain evidence="7 8">DSM 108284</strain>
    </source>
</reference>
<dbReference type="PANTHER" id="PTHR46481">
    <property type="entry name" value="ZINC FINGER BED DOMAIN-CONTAINING PROTEIN 4"/>
    <property type="match status" value="1"/>
</dbReference>
<keyword evidence="6" id="KW-0175">Coiled coil</keyword>
<comment type="subcellular location">
    <subcellularLocation>
        <location evidence="1">Nucleus</location>
    </subcellularLocation>
</comment>
<name>A0A4Y9ZPN0_9AGAM</name>
<comment type="caution">
    <text evidence="7">The sequence shown here is derived from an EMBL/GenBank/DDBJ whole genome shotgun (WGS) entry which is preliminary data.</text>
</comment>
<keyword evidence="3" id="KW-0863">Zinc-finger</keyword>
<evidence type="ECO:0008006" key="9">
    <source>
        <dbReference type="Google" id="ProtNLM"/>
    </source>
</evidence>
<evidence type="ECO:0000313" key="7">
    <source>
        <dbReference type="EMBL" id="TFY76017.1"/>
    </source>
</evidence>
<dbReference type="AlphaFoldDB" id="A0A4Y9ZPN0"/>
<dbReference type="EMBL" id="SFCI01001348">
    <property type="protein sequence ID" value="TFY76017.1"/>
    <property type="molecule type" value="Genomic_DNA"/>
</dbReference>
<dbReference type="InterPro" id="IPR012337">
    <property type="entry name" value="RNaseH-like_sf"/>
</dbReference>
<keyword evidence="4" id="KW-0862">Zinc</keyword>
<dbReference type="OrthoDB" id="2748837at2759"/>
<dbReference type="SUPFAM" id="SSF53098">
    <property type="entry name" value="Ribonuclease H-like"/>
    <property type="match status" value="1"/>
</dbReference>
<keyword evidence="8" id="KW-1185">Reference proteome</keyword>
<proteinExistence type="predicted"/>
<feature type="coiled-coil region" evidence="6">
    <location>
        <begin position="183"/>
        <end position="210"/>
    </location>
</feature>
<dbReference type="Proteomes" id="UP000298061">
    <property type="component" value="Unassembled WGS sequence"/>
</dbReference>
<dbReference type="SUPFAM" id="SSF140996">
    <property type="entry name" value="Hermes dimerisation domain"/>
    <property type="match status" value="1"/>
</dbReference>
<organism evidence="7 8">
    <name type="scientific">Hericium alpestre</name>
    <dbReference type="NCBI Taxonomy" id="135208"/>
    <lineage>
        <taxon>Eukaryota</taxon>
        <taxon>Fungi</taxon>
        <taxon>Dikarya</taxon>
        <taxon>Basidiomycota</taxon>
        <taxon>Agaricomycotina</taxon>
        <taxon>Agaricomycetes</taxon>
        <taxon>Russulales</taxon>
        <taxon>Hericiaceae</taxon>
        <taxon>Hericium</taxon>
    </lineage>
</organism>
<sequence length="244" mass="27056">METKAEIVRWVSESLHPFNVVGDPRFVSLMKTGHSGYYLPSPCTVSHDVKLEYDGDLNFVTDAWSSPNHRAFIALTVHLLLNGKPISILLDFLEVAESHSSLNLAKVFAQILEDFDISDKILSVTCDNASANNAMICELKTLLPDFPGETNHTRCFVHIVNLVAKSLLKQFDAKSKCGAPDSEAELMPELEEIEDELEEEEAQARIEDAIESGEVDPKNGEGLVDEVAEISADEQKELAKNMRL</sequence>
<evidence type="ECO:0000256" key="6">
    <source>
        <dbReference type="SAM" id="Coils"/>
    </source>
</evidence>
<keyword evidence="2" id="KW-0479">Metal-binding</keyword>